<comment type="similarity">
    <text evidence="3 12 13">Belongs to the DapA family.</text>
</comment>
<reference evidence="14 15" key="1">
    <citation type="journal article" date="2019" name="Int. J. Syst. Evol. Microbiol.">
        <title>The Global Catalogue of Microorganisms (GCM) 10K type strain sequencing project: providing services to taxonomists for standard genome sequencing and annotation.</title>
        <authorList>
            <consortium name="The Broad Institute Genomics Platform"/>
            <consortium name="The Broad Institute Genome Sequencing Center for Infectious Disease"/>
            <person name="Wu L."/>
            <person name="Ma J."/>
        </authorList>
    </citation>
    <scope>NUCLEOTIDE SEQUENCE [LARGE SCALE GENOMIC DNA]</scope>
    <source>
        <strain evidence="14 15">JCM 16112</strain>
    </source>
</reference>
<dbReference type="SMART" id="SM01130">
    <property type="entry name" value="DHDPS"/>
    <property type="match status" value="1"/>
</dbReference>
<evidence type="ECO:0000256" key="2">
    <source>
        <dbReference type="ARBA" id="ARBA00005120"/>
    </source>
</evidence>
<gene>
    <name evidence="12 14" type="primary">dapA</name>
    <name evidence="14" type="ORF">GCM10009119_36330</name>
</gene>
<comment type="catalytic activity">
    <reaction evidence="11 12">
        <text>L-aspartate 4-semialdehyde + pyruvate = (2S,4S)-4-hydroxy-2,3,4,5-tetrahydrodipicolinate + H2O + H(+)</text>
        <dbReference type="Rhea" id="RHEA:34171"/>
        <dbReference type="ChEBI" id="CHEBI:15361"/>
        <dbReference type="ChEBI" id="CHEBI:15377"/>
        <dbReference type="ChEBI" id="CHEBI:15378"/>
        <dbReference type="ChEBI" id="CHEBI:67139"/>
        <dbReference type="ChEBI" id="CHEBI:537519"/>
        <dbReference type="EC" id="4.3.3.7"/>
    </reaction>
</comment>
<dbReference type="InterPro" id="IPR020625">
    <property type="entry name" value="Schiff_base-form_aldolases_AS"/>
</dbReference>
<comment type="caution">
    <text evidence="12">Was originally thought to be a dihydrodipicolinate synthase (DHDPS), catalyzing the condensation of (S)-aspartate-beta-semialdehyde [(S)-ASA] and pyruvate to dihydrodipicolinate (DHDP). However, it was shown in E.coli that the product of the enzymatic reaction is not dihydrodipicolinate but in fact (4S)-4-hydroxy-2,3,4,5-tetrahydro-(2S)-dipicolinic acid (HTPA), and that the consecutive dehydration reaction leading to DHDP is not spontaneous but catalyzed by DapB.</text>
</comment>
<evidence type="ECO:0000256" key="13">
    <source>
        <dbReference type="PIRNR" id="PIRNR001365"/>
    </source>
</evidence>
<dbReference type="PROSITE" id="PS00666">
    <property type="entry name" value="DHDPS_2"/>
    <property type="match status" value="1"/>
</dbReference>
<keyword evidence="10 12" id="KW-0704">Schiff base</keyword>
<evidence type="ECO:0000313" key="15">
    <source>
        <dbReference type="Proteomes" id="UP001500469"/>
    </source>
</evidence>
<evidence type="ECO:0000256" key="3">
    <source>
        <dbReference type="ARBA" id="ARBA00007592"/>
    </source>
</evidence>
<evidence type="ECO:0000256" key="9">
    <source>
        <dbReference type="ARBA" id="ARBA00023239"/>
    </source>
</evidence>
<name>A0ABN1N4X5_9BACT</name>
<dbReference type="InterPro" id="IPR013785">
    <property type="entry name" value="Aldolase_TIM"/>
</dbReference>
<comment type="caution">
    <text evidence="14">The sequence shown here is derived from an EMBL/GenBank/DDBJ whole genome shotgun (WGS) entry which is preliminary data.</text>
</comment>
<dbReference type="InterPro" id="IPR005263">
    <property type="entry name" value="DapA"/>
</dbReference>
<feature type="active site" description="Schiff-base intermediate with substrate" evidence="12">
    <location>
        <position position="190"/>
    </location>
</feature>
<comment type="subunit">
    <text evidence="12">Homotetramer; dimer of dimers.</text>
</comment>
<dbReference type="Pfam" id="PF00701">
    <property type="entry name" value="DHDPS"/>
    <property type="match status" value="1"/>
</dbReference>
<dbReference type="CDD" id="cd00950">
    <property type="entry name" value="DHDPS"/>
    <property type="match status" value="1"/>
</dbReference>
<feature type="active site" description="Proton donor/acceptor" evidence="12">
    <location>
        <position position="162"/>
    </location>
</feature>
<dbReference type="SUPFAM" id="SSF51569">
    <property type="entry name" value="Aldolase"/>
    <property type="match status" value="1"/>
</dbReference>
<accession>A0ABN1N4X5</accession>
<dbReference type="Gene3D" id="3.20.20.70">
    <property type="entry name" value="Aldolase class I"/>
    <property type="match status" value="1"/>
</dbReference>
<dbReference type="EMBL" id="BAAAFI010000046">
    <property type="protein sequence ID" value="GAA0880663.1"/>
    <property type="molecule type" value="Genomic_DNA"/>
</dbReference>
<protein>
    <recommendedName>
        <fullName evidence="4 12">4-hydroxy-tetrahydrodipicolinate synthase</fullName>
        <shortName evidence="12">HTPA synthase</shortName>
        <ecNumber evidence="4 12">4.3.3.7</ecNumber>
    </recommendedName>
</protein>
<feature type="binding site" evidence="12">
    <location>
        <position position="74"/>
    </location>
    <ligand>
        <name>pyruvate</name>
        <dbReference type="ChEBI" id="CHEBI:15361"/>
    </ligand>
</feature>
<dbReference type="Proteomes" id="UP001500469">
    <property type="component" value="Unassembled WGS sequence"/>
</dbReference>
<keyword evidence="9 12" id="KW-0456">Lyase</keyword>
<comment type="subcellular location">
    <subcellularLocation>
        <location evidence="12">Cytoplasm</location>
    </subcellularLocation>
</comment>
<keyword evidence="8 12" id="KW-0457">Lysine biosynthesis</keyword>
<feature type="binding site" evidence="12">
    <location>
        <position position="232"/>
    </location>
    <ligand>
        <name>pyruvate</name>
        <dbReference type="ChEBI" id="CHEBI:15361"/>
    </ligand>
</feature>
<evidence type="ECO:0000256" key="6">
    <source>
        <dbReference type="ARBA" id="ARBA00022605"/>
    </source>
</evidence>
<organism evidence="14 15">
    <name type="scientific">Algoriphagus jejuensis</name>
    <dbReference type="NCBI Taxonomy" id="419934"/>
    <lineage>
        <taxon>Bacteria</taxon>
        <taxon>Pseudomonadati</taxon>
        <taxon>Bacteroidota</taxon>
        <taxon>Cytophagia</taxon>
        <taxon>Cytophagales</taxon>
        <taxon>Cyclobacteriaceae</taxon>
        <taxon>Algoriphagus</taxon>
    </lineage>
</organism>
<dbReference type="HAMAP" id="MF_00418">
    <property type="entry name" value="DapA"/>
    <property type="match status" value="1"/>
</dbReference>
<evidence type="ECO:0000256" key="7">
    <source>
        <dbReference type="ARBA" id="ARBA00022915"/>
    </source>
</evidence>
<evidence type="ECO:0000256" key="5">
    <source>
        <dbReference type="ARBA" id="ARBA00022490"/>
    </source>
</evidence>
<keyword evidence="7 12" id="KW-0220">Diaminopimelate biosynthesis</keyword>
<dbReference type="PIRSF" id="PIRSF001365">
    <property type="entry name" value="DHDPS"/>
    <property type="match status" value="1"/>
</dbReference>
<evidence type="ECO:0000313" key="14">
    <source>
        <dbReference type="EMBL" id="GAA0880663.1"/>
    </source>
</evidence>
<sequence>MDSQKKLSIPTKTQGRLYLCTLKYNKTMNAFKGTGVALVTPFHDDQSIDFDGLKRLIDHVVSGGVDYLVVLGTTGEAATLTSSEKKQVLKACVEYNAGRVPVMLGIGGNNTHSVVNEIKNTDFYGVAAILSVSPYYNKPSQEGIIAHYTAIADASPAPVVLYNIPGRTMSNMTANTTLALSHHPNIVGMKEASGNLEQCLQIAAAMPKDFLLLSGDDLMTKALMAVGGSGVISVMANAFPGLFKILTHGSHEESLLATFSLLKMNSLMYLEGNPVGIKNLLFHQEIIASDQVRLPMFKASAELSGQIKAALQD</sequence>
<evidence type="ECO:0000256" key="8">
    <source>
        <dbReference type="ARBA" id="ARBA00023154"/>
    </source>
</evidence>
<evidence type="ECO:0000256" key="11">
    <source>
        <dbReference type="ARBA" id="ARBA00047836"/>
    </source>
</evidence>
<evidence type="ECO:0000256" key="10">
    <source>
        <dbReference type="ARBA" id="ARBA00023270"/>
    </source>
</evidence>
<feature type="site" description="Part of a proton relay during catalysis" evidence="12">
    <location>
        <position position="136"/>
    </location>
</feature>
<dbReference type="PANTHER" id="PTHR12128:SF66">
    <property type="entry name" value="4-HYDROXY-2-OXOGLUTARATE ALDOLASE, MITOCHONDRIAL"/>
    <property type="match status" value="1"/>
</dbReference>
<dbReference type="NCBIfam" id="TIGR00674">
    <property type="entry name" value="dapA"/>
    <property type="match status" value="1"/>
</dbReference>
<evidence type="ECO:0000256" key="12">
    <source>
        <dbReference type="HAMAP-Rule" id="MF_00418"/>
    </source>
</evidence>
<evidence type="ECO:0000256" key="4">
    <source>
        <dbReference type="ARBA" id="ARBA00012086"/>
    </source>
</evidence>
<comment type="function">
    <text evidence="1 12">Catalyzes the condensation of (S)-aspartate-beta-semialdehyde [(S)-ASA] and pyruvate to 4-hydroxy-tetrahydrodipicolinate (HTPA).</text>
</comment>
<proteinExistence type="inferred from homology"/>
<comment type="pathway">
    <text evidence="2 12">Amino-acid biosynthesis; L-lysine biosynthesis via DAP pathway; (S)-tetrahydrodipicolinate from L-aspartate: step 3/4.</text>
</comment>
<feature type="site" description="Part of a proton relay during catalysis" evidence="12">
    <location>
        <position position="73"/>
    </location>
</feature>
<dbReference type="PANTHER" id="PTHR12128">
    <property type="entry name" value="DIHYDRODIPICOLINATE SYNTHASE"/>
    <property type="match status" value="1"/>
</dbReference>
<dbReference type="PRINTS" id="PR00146">
    <property type="entry name" value="DHPICSNTHASE"/>
</dbReference>
<keyword evidence="15" id="KW-1185">Reference proteome</keyword>
<keyword evidence="6 12" id="KW-0028">Amino-acid biosynthesis</keyword>
<keyword evidence="5 12" id="KW-0963">Cytoplasm</keyword>
<dbReference type="InterPro" id="IPR002220">
    <property type="entry name" value="DapA-like"/>
</dbReference>
<evidence type="ECO:0000256" key="1">
    <source>
        <dbReference type="ARBA" id="ARBA00003294"/>
    </source>
</evidence>
<dbReference type="EC" id="4.3.3.7" evidence="4 12"/>